<feature type="transmembrane region" description="Helical" evidence="1">
    <location>
        <begin position="50"/>
        <end position="67"/>
    </location>
</feature>
<keyword evidence="1" id="KW-0812">Transmembrane</keyword>
<name>A0A1I1CUT1_9PSEU</name>
<accession>A0A1I1CUT1</accession>
<keyword evidence="1" id="KW-0472">Membrane</keyword>
<keyword evidence="1" id="KW-1133">Transmembrane helix</keyword>
<dbReference type="OrthoDB" id="3699727at2"/>
<dbReference type="EMBL" id="FOKG01000041">
    <property type="protein sequence ID" value="SFB64173.1"/>
    <property type="molecule type" value="Genomic_DNA"/>
</dbReference>
<feature type="transmembrane region" description="Helical" evidence="1">
    <location>
        <begin position="15"/>
        <end position="35"/>
    </location>
</feature>
<reference evidence="3" key="1">
    <citation type="submission" date="2016-10" db="EMBL/GenBank/DDBJ databases">
        <authorList>
            <person name="Varghese N."/>
            <person name="Submissions S."/>
        </authorList>
    </citation>
    <scope>NUCLEOTIDE SEQUENCE [LARGE SCALE GENOMIC DNA]</scope>
    <source>
        <strain evidence="3">CGMCC 4.3568</strain>
    </source>
</reference>
<feature type="transmembrane region" description="Helical" evidence="1">
    <location>
        <begin position="108"/>
        <end position="129"/>
    </location>
</feature>
<dbReference type="STRING" id="490629.SAMN05216266_1413"/>
<evidence type="ECO:0000313" key="2">
    <source>
        <dbReference type="EMBL" id="SFB64173.1"/>
    </source>
</evidence>
<keyword evidence="3" id="KW-1185">Reference proteome</keyword>
<dbReference type="RefSeq" id="WP_091679868.1">
    <property type="nucleotide sequence ID" value="NZ_FOKG01000041.1"/>
</dbReference>
<dbReference type="Proteomes" id="UP000243799">
    <property type="component" value="Unassembled WGS sequence"/>
</dbReference>
<evidence type="ECO:0000256" key="1">
    <source>
        <dbReference type="SAM" id="Phobius"/>
    </source>
</evidence>
<gene>
    <name evidence="2" type="ORF">SAMN05216266_1413</name>
</gene>
<organism evidence="2 3">
    <name type="scientific">Amycolatopsis marina</name>
    <dbReference type="NCBI Taxonomy" id="490629"/>
    <lineage>
        <taxon>Bacteria</taxon>
        <taxon>Bacillati</taxon>
        <taxon>Actinomycetota</taxon>
        <taxon>Actinomycetes</taxon>
        <taxon>Pseudonocardiales</taxon>
        <taxon>Pseudonocardiaceae</taxon>
        <taxon>Amycolatopsis</taxon>
    </lineage>
</organism>
<dbReference type="AlphaFoldDB" id="A0A1I1CUT1"/>
<feature type="transmembrane region" description="Helical" evidence="1">
    <location>
        <begin position="79"/>
        <end position="96"/>
    </location>
</feature>
<evidence type="ECO:0000313" key="3">
    <source>
        <dbReference type="Proteomes" id="UP000243799"/>
    </source>
</evidence>
<protein>
    <submittedName>
        <fullName evidence="2">Uncharacterized protein</fullName>
    </submittedName>
</protein>
<proteinExistence type="predicted"/>
<sequence length="143" mass="14780">MPPTPPDSGALRRSLLLVLLVVDAFLLATLELFYLPLRLDGVLLPRMGDVPVPVTVLVAAVTTPLLVTQTARLVHPRAAILPLVVWIATLVALGVFGPGGDRVLLPDWRALLLLAGGALPAALVLGGALGRRPVGTRGAGRGG</sequence>